<dbReference type="Proteomes" id="UP001054837">
    <property type="component" value="Unassembled WGS sequence"/>
</dbReference>
<gene>
    <name evidence="2" type="ORF">CDAR_94761</name>
</gene>
<evidence type="ECO:0000313" key="3">
    <source>
        <dbReference type="Proteomes" id="UP001054837"/>
    </source>
</evidence>
<dbReference type="AlphaFoldDB" id="A0AAV4PI41"/>
<sequence length="119" mass="13113">MFLKAIFLSAESPGGDGSEKTATGSPAQEEPSDPHPKTDLLPPHLGAVLHQRRLMPPLLPNRDFTRTDKASDAKLTNTLRTKVLSFFFPGKKGMPLNEDMSSSVPLFFIPNIDFKNHLV</sequence>
<reference evidence="2 3" key="1">
    <citation type="submission" date="2021-06" db="EMBL/GenBank/DDBJ databases">
        <title>Caerostris darwini draft genome.</title>
        <authorList>
            <person name="Kono N."/>
            <person name="Arakawa K."/>
        </authorList>
    </citation>
    <scope>NUCLEOTIDE SEQUENCE [LARGE SCALE GENOMIC DNA]</scope>
</reference>
<proteinExistence type="predicted"/>
<evidence type="ECO:0000256" key="1">
    <source>
        <dbReference type="SAM" id="MobiDB-lite"/>
    </source>
</evidence>
<organism evidence="2 3">
    <name type="scientific">Caerostris darwini</name>
    <dbReference type="NCBI Taxonomy" id="1538125"/>
    <lineage>
        <taxon>Eukaryota</taxon>
        <taxon>Metazoa</taxon>
        <taxon>Ecdysozoa</taxon>
        <taxon>Arthropoda</taxon>
        <taxon>Chelicerata</taxon>
        <taxon>Arachnida</taxon>
        <taxon>Araneae</taxon>
        <taxon>Araneomorphae</taxon>
        <taxon>Entelegynae</taxon>
        <taxon>Araneoidea</taxon>
        <taxon>Araneidae</taxon>
        <taxon>Caerostris</taxon>
    </lineage>
</organism>
<comment type="caution">
    <text evidence="2">The sequence shown here is derived from an EMBL/GenBank/DDBJ whole genome shotgun (WGS) entry which is preliminary data.</text>
</comment>
<protein>
    <submittedName>
        <fullName evidence="2">Uncharacterized protein</fullName>
    </submittedName>
</protein>
<evidence type="ECO:0000313" key="2">
    <source>
        <dbReference type="EMBL" id="GIX96997.1"/>
    </source>
</evidence>
<dbReference type="EMBL" id="BPLQ01003002">
    <property type="protein sequence ID" value="GIX96997.1"/>
    <property type="molecule type" value="Genomic_DNA"/>
</dbReference>
<feature type="region of interest" description="Disordered" evidence="1">
    <location>
        <begin position="8"/>
        <end position="43"/>
    </location>
</feature>
<accession>A0AAV4PI41</accession>
<keyword evidence="3" id="KW-1185">Reference proteome</keyword>
<name>A0AAV4PI41_9ARAC</name>